<gene>
    <name evidence="2" type="ORF">OG849_02780</name>
</gene>
<feature type="transmembrane region" description="Helical" evidence="1">
    <location>
        <begin position="57"/>
        <end position="73"/>
    </location>
</feature>
<organism evidence="2 3">
    <name type="scientific">Streptomyces cyaneofuscatus</name>
    <dbReference type="NCBI Taxonomy" id="66883"/>
    <lineage>
        <taxon>Bacteria</taxon>
        <taxon>Bacillati</taxon>
        <taxon>Actinomycetota</taxon>
        <taxon>Actinomycetes</taxon>
        <taxon>Kitasatosporales</taxon>
        <taxon>Streptomycetaceae</taxon>
        <taxon>Streptomyces</taxon>
    </lineage>
</organism>
<keyword evidence="3" id="KW-1185">Reference proteome</keyword>
<feature type="transmembrane region" description="Helical" evidence="1">
    <location>
        <begin position="80"/>
        <end position="98"/>
    </location>
</feature>
<keyword evidence="1" id="KW-0812">Transmembrane</keyword>
<keyword evidence="1" id="KW-0472">Membrane</keyword>
<reference evidence="2 3" key="1">
    <citation type="submission" date="2022-10" db="EMBL/GenBank/DDBJ databases">
        <title>The complete genomes of actinobacterial strains from the NBC collection.</title>
        <authorList>
            <person name="Joergensen T.S."/>
            <person name="Alvarez Arevalo M."/>
            <person name="Sterndorff E.B."/>
            <person name="Faurdal D."/>
            <person name="Vuksanovic O."/>
            <person name="Mourched A.-S."/>
            <person name="Charusanti P."/>
            <person name="Shaw S."/>
            <person name="Blin K."/>
            <person name="Weber T."/>
        </authorList>
    </citation>
    <scope>NUCLEOTIDE SEQUENCE [LARGE SCALE GENOMIC DNA]</scope>
    <source>
        <strain evidence="2 3">NBC 01792</strain>
    </source>
</reference>
<name>A0ABZ1EQ73_9ACTN</name>
<dbReference type="Proteomes" id="UP001356428">
    <property type="component" value="Chromosome"/>
</dbReference>
<dbReference type="InterPro" id="IPR045393">
    <property type="entry name" value="DUF6518"/>
</dbReference>
<dbReference type="Pfam" id="PF20128">
    <property type="entry name" value="DUF6518"/>
    <property type="match status" value="1"/>
</dbReference>
<keyword evidence="1" id="KW-1133">Transmembrane helix</keyword>
<evidence type="ECO:0000313" key="2">
    <source>
        <dbReference type="EMBL" id="WSB06226.1"/>
    </source>
</evidence>
<dbReference type="EMBL" id="CP109083">
    <property type="protein sequence ID" value="WSB06226.1"/>
    <property type="molecule type" value="Genomic_DNA"/>
</dbReference>
<protein>
    <submittedName>
        <fullName evidence="2">DUF6518 family protein</fullName>
    </submittedName>
</protein>
<feature type="transmembrane region" description="Helical" evidence="1">
    <location>
        <begin position="192"/>
        <end position="209"/>
    </location>
</feature>
<proteinExistence type="predicted"/>
<dbReference type="RefSeq" id="WP_326707137.1">
    <property type="nucleotide sequence ID" value="NZ_CP109083.1"/>
</dbReference>
<feature type="transmembrane region" description="Helical" evidence="1">
    <location>
        <begin position="143"/>
        <end position="162"/>
    </location>
</feature>
<feature type="transmembrane region" description="Helical" evidence="1">
    <location>
        <begin position="25"/>
        <end position="45"/>
    </location>
</feature>
<evidence type="ECO:0000313" key="3">
    <source>
        <dbReference type="Proteomes" id="UP001356428"/>
    </source>
</evidence>
<accession>A0ABZ1EQ73</accession>
<evidence type="ECO:0000256" key="1">
    <source>
        <dbReference type="SAM" id="Phobius"/>
    </source>
</evidence>
<sequence>MTTISTIPDAPAAPRSDVRARVGRAAVATGGGLLLGVLTNLAQGWLPDTWQQLPNSGAVWSAVAFAVGAVLYRHERLVRAALGGAVAEVGLVVGYYGYAEFGRDGAGSLFFPLVWLGLAFVAGPLFGAAGWWWRRGRDVRRRVVGLGAFAGLWGMEGLMYAVDLGYMPEAYACLALFVLIPLLMARDHKGRALTLGAAVVCALVAYGAVEVPLQMLSA</sequence>
<feature type="transmembrane region" description="Helical" evidence="1">
    <location>
        <begin position="168"/>
        <end position="185"/>
    </location>
</feature>
<feature type="transmembrane region" description="Helical" evidence="1">
    <location>
        <begin position="110"/>
        <end position="131"/>
    </location>
</feature>